<comment type="caution">
    <text evidence="1">The sequence shown here is derived from an EMBL/GenBank/DDBJ whole genome shotgun (WGS) entry which is preliminary data.</text>
</comment>
<evidence type="ECO:0000313" key="1">
    <source>
        <dbReference type="EMBL" id="KAI0294699.1"/>
    </source>
</evidence>
<accession>A0AAD4LXT2</accession>
<sequence>MSETLVCLPMCRWSWQPVSDLDHETSTEFERTGCAAGCQPGRAEEPRRNMLTCWSSVHRCGSLFWRRVNNPLYHTDTLYTHMVTVSPHPESMTIGIIQYVPSLHYRAEENSEWLSLREHNPPSFSDPTTTGHITFRRLTE</sequence>
<reference evidence="1" key="1">
    <citation type="journal article" date="2022" name="New Phytol.">
        <title>Evolutionary transition to the ectomycorrhizal habit in the genomes of a hyperdiverse lineage of mushroom-forming fungi.</title>
        <authorList>
            <person name="Looney B."/>
            <person name="Miyauchi S."/>
            <person name="Morin E."/>
            <person name="Drula E."/>
            <person name="Courty P.E."/>
            <person name="Kohler A."/>
            <person name="Kuo A."/>
            <person name="LaButti K."/>
            <person name="Pangilinan J."/>
            <person name="Lipzen A."/>
            <person name="Riley R."/>
            <person name="Andreopoulos W."/>
            <person name="He G."/>
            <person name="Johnson J."/>
            <person name="Nolan M."/>
            <person name="Tritt A."/>
            <person name="Barry K.W."/>
            <person name="Grigoriev I.V."/>
            <person name="Nagy L.G."/>
            <person name="Hibbett D."/>
            <person name="Henrissat B."/>
            <person name="Matheny P.B."/>
            <person name="Labbe J."/>
            <person name="Martin F.M."/>
        </authorList>
    </citation>
    <scope>NUCLEOTIDE SEQUENCE</scope>
    <source>
        <strain evidence="1">BPL690</strain>
    </source>
</reference>
<name>A0AAD4LXT2_9AGAM</name>
<organism evidence="1 2">
    <name type="scientific">Multifurca ochricompacta</name>
    <dbReference type="NCBI Taxonomy" id="376703"/>
    <lineage>
        <taxon>Eukaryota</taxon>
        <taxon>Fungi</taxon>
        <taxon>Dikarya</taxon>
        <taxon>Basidiomycota</taxon>
        <taxon>Agaricomycotina</taxon>
        <taxon>Agaricomycetes</taxon>
        <taxon>Russulales</taxon>
        <taxon>Russulaceae</taxon>
        <taxon>Multifurca</taxon>
    </lineage>
</organism>
<evidence type="ECO:0000313" key="2">
    <source>
        <dbReference type="Proteomes" id="UP001203297"/>
    </source>
</evidence>
<gene>
    <name evidence="1" type="ORF">B0F90DRAFT_1278050</name>
</gene>
<dbReference type="Proteomes" id="UP001203297">
    <property type="component" value="Unassembled WGS sequence"/>
</dbReference>
<protein>
    <submittedName>
        <fullName evidence="1">Uncharacterized protein</fullName>
    </submittedName>
</protein>
<proteinExistence type="predicted"/>
<dbReference type="AlphaFoldDB" id="A0AAD4LXT2"/>
<dbReference type="EMBL" id="WTXG01000070">
    <property type="protein sequence ID" value="KAI0294699.1"/>
    <property type="molecule type" value="Genomic_DNA"/>
</dbReference>
<keyword evidence="2" id="KW-1185">Reference proteome</keyword>